<protein>
    <recommendedName>
        <fullName evidence="4">DUF4190 domain-containing protein</fullName>
    </recommendedName>
</protein>
<keyword evidence="1" id="KW-1133">Transmembrane helix</keyword>
<feature type="transmembrane region" description="Helical" evidence="1">
    <location>
        <begin position="87"/>
        <end position="110"/>
    </location>
</feature>
<sequence>MDQNFGNEQQNGYYQSNGNYNNYGYSNYQPNYQQQVQANPTTGFGVASLILGILSLVLSFTVIFSFLTAILAVIFGIIQLTQKSAQGYAIAGIICAILGFLATIFFGYVYTSKFFDEYRSRRANSSYYDDILDEFFGDDDDKQNDYDFDDDDWNWDWDNSL</sequence>
<comment type="caution">
    <text evidence="2">The sequence shown here is derived from an EMBL/GenBank/DDBJ whole genome shotgun (WGS) entry which is preliminary data.</text>
</comment>
<keyword evidence="1" id="KW-0812">Transmembrane</keyword>
<evidence type="ECO:0000313" key="2">
    <source>
        <dbReference type="EMBL" id="PHU37246.1"/>
    </source>
</evidence>
<accession>A0A2G3E1T7</accession>
<organism evidence="2 3">
    <name type="scientific">Agathobacter ruminis</name>
    <dbReference type="NCBI Taxonomy" id="1712665"/>
    <lineage>
        <taxon>Bacteria</taxon>
        <taxon>Bacillati</taxon>
        <taxon>Bacillota</taxon>
        <taxon>Clostridia</taxon>
        <taxon>Lachnospirales</taxon>
        <taxon>Lachnospiraceae</taxon>
        <taxon>Agathobacter</taxon>
    </lineage>
</organism>
<name>A0A2G3E1T7_9FIRM</name>
<keyword evidence="1" id="KW-0472">Membrane</keyword>
<dbReference type="AlphaFoldDB" id="A0A2G3E1T7"/>
<dbReference type="RefSeq" id="WP_099386519.1">
    <property type="nucleotide sequence ID" value="NZ_JANSWH010000039.1"/>
</dbReference>
<proteinExistence type="predicted"/>
<dbReference type="EMBL" id="PDYG01000074">
    <property type="protein sequence ID" value="PHU37246.1"/>
    <property type="molecule type" value="Genomic_DNA"/>
</dbReference>
<evidence type="ECO:0008006" key="4">
    <source>
        <dbReference type="Google" id="ProtNLM"/>
    </source>
</evidence>
<dbReference type="Proteomes" id="UP000224563">
    <property type="component" value="Unassembled WGS sequence"/>
</dbReference>
<evidence type="ECO:0000313" key="3">
    <source>
        <dbReference type="Proteomes" id="UP000224563"/>
    </source>
</evidence>
<reference evidence="2 3" key="2">
    <citation type="submission" date="2017-10" db="EMBL/GenBank/DDBJ databases">
        <authorList>
            <person name="Banno H."/>
            <person name="Chua N.-H."/>
        </authorList>
    </citation>
    <scope>NUCLEOTIDE SEQUENCE [LARGE SCALE GENOMIC DNA]</scope>
    <source>
        <strain evidence="2 3">JK623</strain>
    </source>
</reference>
<reference evidence="2 3" key="1">
    <citation type="submission" date="2017-10" db="EMBL/GenBank/DDBJ databases">
        <title>Resolving the taxonomy of Roseburia spp., Eubacterium rectale and Agathobacter spp. through phylogenomic analysis.</title>
        <authorList>
            <person name="Sheridan P.O."/>
            <person name="Walker A.W."/>
            <person name="Duncan S.H."/>
            <person name="Scott K.P."/>
            <person name="Toole P.W.O."/>
            <person name="Luis P."/>
            <person name="Flint H.J."/>
        </authorList>
    </citation>
    <scope>NUCLEOTIDE SEQUENCE [LARGE SCALE GENOMIC DNA]</scope>
    <source>
        <strain evidence="2 3">JK623</strain>
    </source>
</reference>
<evidence type="ECO:0000256" key="1">
    <source>
        <dbReference type="SAM" id="Phobius"/>
    </source>
</evidence>
<keyword evidence="3" id="KW-1185">Reference proteome</keyword>
<gene>
    <name evidence="2" type="ORF">CSX02_09605</name>
</gene>
<feature type="transmembrane region" description="Helical" evidence="1">
    <location>
        <begin position="49"/>
        <end position="75"/>
    </location>
</feature>